<organism evidence="3 4">
    <name type="scientific">Corynebacterium poyangense</name>
    <dbReference type="NCBI Taxonomy" id="2684405"/>
    <lineage>
        <taxon>Bacteria</taxon>
        <taxon>Bacillati</taxon>
        <taxon>Actinomycetota</taxon>
        <taxon>Actinomycetes</taxon>
        <taxon>Mycobacteriales</taxon>
        <taxon>Corynebacteriaceae</taxon>
        <taxon>Corynebacterium</taxon>
    </lineage>
</organism>
<feature type="transmembrane region" description="Helical" evidence="2">
    <location>
        <begin position="125"/>
        <end position="146"/>
    </location>
</feature>
<feature type="transmembrane region" description="Helical" evidence="2">
    <location>
        <begin position="166"/>
        <end position="189"/>
    </location>
</feature>
<keyword evidence="2" id="KW-0472">Membrane</keyword>
<feature type="compositionally biased region" description="Low complexity" evidence="1">
    <location>
        <begin position="285"/>
        <end position="310"/>
    </location>
</feature>
<gene>
    <name evidence="3" type="ORF">GP475_00850</name>
</gene>
<feature type="transmembrane region" description="Helical" evidence="2">
    <location>
        <begin position="201"/>
        <end position="220"/>
    </location>
</feature>
<feature type="transmembrane region" description="Helical" evidence="2">
    <location>
        <begin position="59"/>
        <end position="79"/>
    </location>
</feature>
<dbReference type="PANTHER" id="PTHR36844">
    <property type="entry name" value="PROTEASE PRSW"/>
    <property type="match status" value="1"/>
</dbReference>
<keyword evidence="3" id="KW-0378">Hydrolase</keyword>
<proteinExistence type="predicted"/>
<keyword evidence="4" id="KW-1185">Reference proteome</keyword>
<dbReference type="RefSeq" id="WP_187974798.1">
    <property type="nucleotide sequence ID" value="NZ_CP046884.1"/>
</dbReference>
<protein>
    <submittedName>
        <fullName evidence="3">PrsW family intramembrane metalloprotease</fullName>
    </submittedName>
</protein>
<evidence type="ECO:0000313" key="4">
    <source>
        <dbReference type="Proteomes" id="UP000516320"/>
    </source>
</evidence>
<dbReference type="Pfam" id="PF13367">
    <property type="entry name" value="PrsW-protease"/>
    <property type="match status" value="1"/>
</dbReference>
<keyword evidence="2" id="KW-0812">Transmembrane</keyword>
<name>A0A7H0SLB7_9CORY</name>
<dbReference type="KEGG" id="cpoy:GP475_00850"/>
<keyword evidence="3" id="KW-0482">Metalloprotease</keyword>
<dbReference type="InterPro" id="IPR026898">
    <property type="entry name" value="PrsW"/>
</dbReference>
<feature type="transmembrane region" description="Helical" evidence="2">
    <location>
        <begin position="91"/>
        <end position="118"/>
    </location>
</feature>
<keyword evidence="3" id="KW-0645">Protease</keyword>
<dbReference type="GO" id="GO:0008237">
    <property type="term" value="F:metallopeptidase activity"/>
    <property type="evidence" value="ECO:0007669"/>
    <property type="project" value="UniProtKB-KW"/>
</dbReference>
<feature type="transmembrane region" description="Helical" evidence="2">
    <location>
        <begin position="226"/>
        <end position="248"/>
    </location>
</feature>
<evidence type="ECO:0000313" key="3">
    <source>
        <dbReference type="EMBL" id="QNQ89342.1"/>
    </source>
</evidence>
<evidence type="ECO:0000256" key="2">
    <source>
        <dbReference type="SAM" id="Phobius"/>
    </source>
</evidence>
<dbReference type="Proteomes" id="UP000516320">
    <property type="component" value="Chromosome"/>
</dbReference>
<evidence type="ECO:0000256" key="1">
    <source>
        <dbReference type="SAM" id="MobiDB-lite"/>
    </source>
</evidence>
<feature type="region of interest" description="Disordered" evidence="1">
    <location>
        <begin position="270"/>
        <end position="310"/>
    </location>
</feature>
<dbReference type="AlphaFoldDB" id="A0A7H0SLB7"/>
<dbReference type="EMBL" id="CP046884">
    <property type="protein sequence ID" value="QNQ89342.1"/>
    <property type="molecule type" value="Genomic_DNA"/>
</dbReference>
<dbReference type="GO" id="GO:0006508">
    <property type="term" value="P:proteolysis"/>
    <property type="evidence" value="ECO:0007669"/>
    <property type="project" value="UniProtKB-KW"/>
</dbReference>
<accession>A0A7H0SLB7</accession>
<keyword evidence="2" id="KW-1133">Transmembrane helix</keyword>
<dbReference type="PANTHER" id="PTHR36844:SF1">
    <property type="entry name" value="PROTEASE PRSW"/>
    <property type="match status" value="1"/>
</dbReference>
<reference evidence="3 4" key="1">
    <citation type="submission" date="2019-12" db="EMBL/GenBank/DDBJ databases">
        <title>Corynebacterium sp. nov., isolated from feces of the Anser Albifrons in China.</title>
        <authorList>
            <person name="Liu Q."/>
        </authorList>
    </citation>
    <scope>NUCLEOTIDE SEQUENCE [LARGE SCALE GENOMIC DNA]</scope>
    <source>
        <strain evidence="3 4">4H37-19</strain>
    </source>
</reference>
<sequence length="310" mass="33903">MKRFLFLAIIGGMAGVFFQLGMESFLTWQAVFFSIPFAILQIGLLWLLWQCTPLKKVDYLWAGLLWGGGLAIALAPVLAKPIQQIVESLDWPFLLAPLAGTWPEELLKAMGVVIILGCCSRGKPWWGLIIGASIGMGFEAVENIYYAIQGALDHPDADATGMVSTWLGRMIMGPYLHVCCTALSGWGIGQAFFRTDLTKRGRWAIALGWFFIACAIHFVWNWDGGSFASLRLVLDAVVMYGLTGYVFLSQIRKVSRHRVIRQAIAQRPDSARSFSAQTRPPAPVSLGSLTTASPSSSMSEVSSDISSTSS</sequence>
<feature type="transmembrane region" description="Helical" evidence="2">
    <location>
        <begin position="28"/>
        <end position="47"/>
    </location>
</feature>